<evidence type="ECO:0000313" key="3">
    <source>
        <dbReference type="EMBL" id="TAA18235.1"/>
    </source>
</evidence>
<dbReference type="InterPro" id="IPR011460">
    <property type="entry name" value="Lcl_C"/>
</dbReference>
<dbReference type="PANTHER" id="PTHR35812">
    <property type="entry name" value="LIPOPROTEIN"/>
    <property type="match status" value="1"/>
</dbReference>
<feature type="domain" description="Lcl C-terminal" evidence="2">
    <location>
        <begin position="198"/>
        <end position="314"/>
    </location>
</feature>
<comment type="caution">
    <text evidence="3">The sequence shown here is derived from an EMBL/GenBank/DDBJ whole genome shotgun (WGS) entry which is preliminary data.</text>
</comment>
<feature type="compositionally biased region" description="Basic residues" evidence="1">
    <location>
        <begin position="65"/>
        <end position="77"/>
    </location>
</feature>
<feature type="region of interest" description="Disordered" evidence="1">
    <location>
        <begin position="1"/>
        <end position="134"/>
    </location>
</feature>
<dbReference type="EMBL" id="SHME01000004">
    <property type="protein sequence ID" value="TAA18235.1"/>
    <property type="molecule type" value="Genomic_DNA"/>
</dbReference>
<protein>
    <submittedName>
        <fullName evidence="3">DUF1566 domain-containing protein</fullName>
    </submittedName>
</protein>
<dbReference type="PANTHER" id="PTHR35812:SF1">
    <property type="entry name" value="LIPOPROTEIN"/>
    <property type="match status" value="1"/>
</dbReference>
<organism evidence="3 4">
    <name type="scientific">Pseudoxanthomonas winnipegensis</name>
    <dbReference type="NCBI Taxonomy" id="2480810"/>
    <lineage>
        <taxon>Bacteria</taxon>
        <taxon>Pseudomonadati</taxon>
        <taxon>Pseudomonadota</taxon>
        <taxon>Gammaproteobacteria</taxon>
        <taxon>Lysobacterales</taxon>
        <taxon>Lysobacteraceae</taxon>
        <taxon>Pseudoxanthomonas</taxon>
    </lineage>
</organism>
<dbReference type="Proteomes" id="UP000293089">
    <property type="component" value="Unassembled WGS sequence"/>
</dbReference>
<accession>A0ABY1WB78</accession>
<feature type="compositionally biased region" description="Basic and acidic residues" evidence="1">
    <location>
        <begin position="1"/>
        <end position="10"/>
    </location>
</feature>
<evidence type="ECO:0000256" key="1">
    <source>
        <dbReference type="SAM" id="MobiDB-lite"/>
    </source>
</evidence>
<keyword evidence="4" id="KW-1185">Reference proteome</keyword>
<evidence type="ECO:0000259" key="2">
    <source>
        <dbReference type="Pfam" id="PF07603"/>
    </source>
</evidence>
<gene>
    <name evidence="3" type="ORF">EA658_13905</name>
</gene>
<feature type="compositionally biased region" description="Basic residues" evidence="1">
    <location>
        <begin position="20"/>
        <end position="31"/>
    </location>
</feature>
<reference evidence="3 4" key="1">
    <citation type="submission" date="2019-02" db="EMBL/GenBank/DDBJ databases">
        <title>WGS of Pseudoxanthomonas species novum from clinical isolates.</title>
        <authorList>
            <person name="Bernier A.-M."/>
            <person name="Bernard K."/>
            <person name="Vachon A."/>
        </authorList>
    </citation>
    <scope>NUCLEOTIDE SEQUENCE [LARGE SCALE GENOMIC DNA]</scope>
    <source>
        <strain evidence="4">NML 170316</strain>
    </source>
</reference>
<evidence type="ECO:0000313" key="4">
    <source>
        <dbReference type="Proteomes" id="UP000293089"/>
    </source>
</evidence>
<proteinExistence type="predicted"/>
<name>A0ABY1WB78_9GAMM</name>
<dbReference type="Pfam" id="PF07603">
    <property type="entry name" value="Lcl_C"/>
    <property type="match status" value="1"/>
</dbReference>
<sequence>MAGHARDLPQHRAQVIAGRSRYRRGWQGRRRGPADAQEGRRHRRSRQAPGQPRLVAQAAAWPRLRPAHRRRRPRRREQGHACGQEPIAQQETARGEEGSQEGPGESRQDHHSGAKARCHQGGQSKEPRRRQEEVRRMSTLVNIRRLEMHLHLPAKLADGFTLPGHLETISKSAPGHTKVLADGTHVAGEDPRTDHVAVIDHATGLMWAVESMGDPKDADDGISQADCEKRCTELRLLGHSDWRLPTRAELAALVDVTRHEPAIDIALFPRVKPRWHWTSTAAAWSASSAWLVNFGLGYVYYLHRHCNGFALAVRRAGQ</sequence>
<feature type="compositionally biased region" description="Basic and acidic residues" evidence="1">
    <location>
        <begin position="125"/>
        <end position="134"/>
    </location>
</feature>